<evidence type="ECO:0000256" key="1">
    <source>
        <dbReference type="SAM" id="MobiDB-lite"/>
    </source>
</evidence>
<reference evidence="2" key="1">
    <citation type="submission" date="2018-11" db="EMBL/GenBank/DDBJ databases">
        <authorList>
            <person name="Grassa J C."/>
        </authorList>
    </citation>
    <scope>NUCLEOTIDE SEQUENCE [LARGE SCALE GENOMIC DNA]</scope>
</reference>
<keyword evidence="3" id="KW-1185">Reference proteome</keyword>
<dbReference type="Gramene" id="evm.model.02.1338">
    <property type="protein sequence ID" value="cds.evm.model.02.1338"/>
    <property type="gene ID" value="evm.TU.02.1338"/>
</dbReference>
<feature type="region of interest" description="Disordered" evidence="1">
    <location>
        <begin position="203"/>
        <end position="230"/>
    </location>
</feature>
<evidence type="ECO:0000313" key="3">
    <source>
        <dbReference type="Proteomes" id="UP000596661"/>
    </source>
</evidence>
<dbReference type="EnsemblPlants" id="evm.model.02.1338">
    <property type="protein sequence ID" value="cds.evm.model.02.1338"/>
    <property type="gene ID" value="evm.TU.02.1338"/>
</dbReference>
<dbReference type="AlphaFoldDB" id="A0A803NT90"/>
<evidence type="ECO:0000313" key="2">
    <source>
        <dbReference type="EnsemblPlants" id="cds.evm.model.02.1338"/>
    </source>
</evidence>
<proteinExistence type="predicted"/>
<protein>
    <submittedName>
        <fullName evidence="2">Uncharacterized protein</fullName>
    </submittedName>
</protein>
<accession>A0A803NT90</accession>
<reference evidence="2" key="2">
    <citation type="submission" date="2021-03" db="UniProtKB">
        <authorList>
            <consortium name="EnsemblPlants"/>
        </authorList>
    </citation>
    <scope>IDENTIFICATION</scope>
</reference>
<dbReference type="EMBL" id="UZAU01000177">
    <property type="status" value="NOT_ANNOTATED_CDS"/>
    <property type="molecule type" value="Genomic_DNA"/>
</dbReference>
<sequence>MIQNAIGSIITTQLMNILESIQYSIFFRSLGDLRIGNTNNSNKAPVQYTTLRIEEEDRSKEGLNISNDITVGVNRLGSGPSSVGLNVNLKDGPLEKKNGDVALNNVQGRELSSGPGNGGPALSLIGQAISSNTIGGPTRSVFNHSSIGPQLVIGKEPLLLEGNCGSPRLARVSKPDGEGIVRIETAEIGAWRLRGADLGLGGGAEQDSVGTSAPAVGDFPVADEQRADVG</sequence>
<organism evidence="2 3">
    <name type="scientific">Cannabis sativa</name>
    <name type="common">Hemp</name>
    <name type="synonym">Marijuana</name>
    <dbReference type="NCBI Taxonomy" id="3483"/>
    <lineage>
        <taxon>Eukaryota</taxon>
        <taxon>Viridiplantae</taxon>
        <taxon>Streptophyta</taxon>
        <taxon>Embryophyta</taxon>
        <taxon>Tracheophyta</taxon>
        <taxon>Spermatophyta</taxon>
        <taxon>Magnoliopsida</taxon>
        <taxon>eudicotyledons</taxon>
        <taxon>Gunneridae</taxon>
        <taxon>Pentapetalae</taxon>
        <taxon>rosids</taxon>
        <taxon>fabids</taxon>
        <taxon>Rosales</taxon>
        <taxon>Cannabaceae</taxon>
        <taxon>Cannabis</taxon>
    </lineage>
</organism>
<dbReference type="Proteomes" id="UP000596661">
    <property type="component" value="Chromosome 2"/>
</dbReference>
<name>A0A803NT90_CANSA</name>